<accession>A0A9R1CC16</accession>
<protein>
    <submittedName>
        <fullName evidence="1">Uncharacterized protein</fullName>
    </submittedName>
</protein>
<dbReference type="AlphaFoldDB" id="A0A9R1CC16"/>
<organism evidence="1 2">
    <name type="scientific">Prevotella lacticifex</name>
    <dbReference type="NCBI Taxonomy" id="2854755"/>
    <lineage>
        <taxon>Bacteria</taxon>
        <taxon>Pseudomonadati</taxon>
        <taxon>Bacteroidota</taxon>
        <taxon>Bacteroidia</taxon>
        <taxon>Bacteroidales</taxon>
        <taxon>Prevotellaceae</taxon>
        <taxon>Prevotella</taxon>
    </lineage>
</organism>
<dbReference type="Proteomes" id="UP000825483">
    <property type="component" value="Unassembled WGS sequence"/>
</dbReference>
<dbReference type="EMBL" id="BPUB01000002">
    <property type="protein sequence ID" value="GJG59784.1"/>
    <property type="molecule type" value="Genomic_DNA"/>
</dbReference>
<evidence type="ECO:0000313" key="2">
    <source>
        <dbReference type="Proteomes" id="UP000825483"/>
    </source>
</evidence>
<sequence length="119" mass="13546">MPDGFRDPICKRADKEDVRAYRADEISKEEIVAKYFSAEIDVALAKRLRQLSGVKLSAEVKKIENTMFFRLSSILNLSSSLNIGAGSRAVENPNVRHKSREEILRELVDQGYNVNRYSL</sequence>
<gene>
    <name evidence="1" type="ORF">PRLR5076_26350</name>
</gene>
<comment type="caution">
    <text evidence="1">The sequence shown here is derived from an EMBL/GenBank/DDBJ whole genome shotgun (WGS) entry which is preliminary data.</text>
</comment>
<evidence type="ECO:0000313" key="1">
    <source>
        <dbReference type="EMBL" id="GJG59784.1"/>
    </source>
</evidence>
<keyword evidence="2" id="KW-1185">Reference proteome</keyword>
<dbReference type="RefSeq" id="WP_223926890.1">
    <property type="nucleotide sequence ID" value="NZ_BPTU01000002.1"/>
</dbReference>
<name>A0A9R1CC16_9BACT</name>
<dbReference type="GeneID" id="72466174"/>
<reference evidence="1" key="1">
    <citation type="journal article" date="2022" name="Int. J. Syst. Evol. Microbiol.">
        <title>Prevotella lacticifex sp. nov., isolated from the rumen of cows.</title>
        <authorList>
            <person name="Shinkai T."/>
            <person name="Ikeyama N."/>
            <person name="Kumagai M."/>
            <person name="Ohmori H."/>
            <person name="Sakamoto M."/>
            <person name="Ohkuma M."/>
            <person name="Mitsumori M."/>
        </authorList>
    </citation>
    <scope>NUCLEOTIDE SEQUENCE</scope>
    <source>
        <strain evidence="1">R5076</strain>
    </source>
</reference>
<proteinExistence type="predicted"/>